<dbReference type="Proteomes" id="UP000821865">
    <property type="component" value="Chromosome 9"/>
</dbReference>
<proteinExistence type="predicted"/>
<evidence type="ECO:0000313" key="2">
    <source>
        <dbReference type="Proteomes" id="UP000821865"/>
    </source>
</evidence>
<gene>
    <name evidence="1" type="ORF">HPB49_012314</name>
</gene>
<protein>
    <submittedName>
        <fullName evidence="1">Uncharacterized protein</fullName>
    </submittedName>
</protein>
<evidence type="ECO:0000313" key="1">
    <source>
        <dbReference type="EMBL" id="KAH7933409.1"/>
    </source>
</evidence>
<reference evidence="1" key="1">
    <citation type="submission" date="2020-05" db="EMBL/GenBank/DDBJ databases">
        <title>Large-scale comparative analyses of tick genomes elucidate their genetic diversity and vector capacities.</title>
        <authorList>
            <person name="Jia N."/>
            <person name="Wang J."/>
            <person name="Shi W."/>
            <person name="Du L."/>
            <person name="Sun Y."/>
            <person name="Zhan W."/>
            <person name="Jiang J."/>
            <person name="Wang Q."/>
            <person name="Zhang B."/>
            <person name="Ji P."/>
            <person name="Sakyi L.B."/>
            <person name="Cui X."/>
            <person name="Yuan T."/>
            <person name="Jiang B."/>
            <person name="Yang W."/>
            <person name="Lam T.T.-Y."/>
            <person name="Chang Q."/>
            <person name="Ding S."/>
            <person name="Wang X."/>
            <person name="Zhu J."/>
            <person name="Ruan X."/>
            <person name="Zhao L."/>
            <person name="Wei J."/>
            <person name="Que T."/>
            <person name="Du C."/>
            <person name="Cheng J."/>
            <person name="Dai P."/>
            <person name="Han X."/>
            <person name="Huang E."/>
            <person name="Gao Y."/>
            <person name="Liu J."/>
            <person name="Shao H."/>
            <person name="Ye R."/>
            <person name="Li L."/>
            <person name="Wei W."/>
            <person name="Wang X."/>
            <person name="Wang C."/>
            <person name="Yang T."/>
            <person name="Huo Q."/>
            <person name="Li W."/>
            <person name="Guo W."/>
            <person name="Chen H."/>
            <person name="Zhou L."/>
            <person name="Ni X."/>
            <person name="Tian J."/>
            <person name="Zhou Y."/>
            <person name="Sheng Y."/>
            <person name="Liu T."/>
            <person name="Pan Y."/>
            <person name="Xia L."/>
            <person name="Li J."/>
            <person name="Zhao F."/>
            <person name="Cao W."/>
        </authorList>
    </citation>
    <scope>NUCLEOTIDE SEQUENCE</scope>
    <source>
        <strain evidence="1">Dsil-2018</strain>
    </source>
</reference>
<dbReference type="EMBL" id="CM023478">
    <property type="protein sequence ID" value="KAH7933409.1"/>
    <property type="molecule type" value="Genomic_DNA"/>
</dbReference>
<keyword evidence="2" id="KW-1185">Reference proteome</keyword>
<sequence>MRRAKRCKNFIKSALPCTVLCAVVCSVLYTLDAFGPRDVTFFGGNFTKPHTAYRVLIWHSFGQDFFERIFGHNAIKKCSFPCKFSQDRKDLYRSDVVILQSFFKSFWKSLPRRRRPGQAWMLYAMEPPHRLPVNASKLDALGINWTLSYRFDADVVHRHSFRTVRRRSVNRVSAPDPKARPVAWIVSNCRSFSRRESYVEELQKVVPVDVFGRCGRHRCREQHFGCYREIADNYSFYLAFENSICKDYSTEKLFYPLMSSMVPVVMGGANYSAVAPPGSYINFASFRTARELGAYLLELQGNPQAYKRYFEWKKHYAIERPSFGCTTCEQIHRLFGHPAREIRRSLYEYLWQEARCTTWQGLLNRDLVVTRPMLSTVRYQDGSRLLACVPFHVLHKLLRKHTACPN</sequence>
<name>A0ACB8C3I6_DERSI</name>
<comment type="caution">
    <text evidence="1">The sequence shown here is derived from an EMBL/GenBank/DDBJ whole genome shotgun (WGS) entry which is preliminary data.</text>
</comment>
<accession>A0ACB8C3I6</accession>
<organism evidence="1 2">
    <name type="scientific">Dermacentor silvarum</name>
    <name type="common">Tick</name>
    <dbReference type="NCBI Taxonomy" id="543639"/>
    <lineage>
        <taxon>Eukaryota</taxon>
        <taxon>Metazoa</taxon>
        <taxon>Ecdysozoa</taxon>
        <taxon>Arthropoda</taxon>
        <taxon>Chelicerata</taxon>
        <taxon>Arachnida</taxon>
        <taxon>Acari</taxon>
        <taxon>Parasitiformes</taxon>
        <taxon>Ixodida</taxon>
        <taxon>Ixodoidea</taxon>
        <taxon>Ixodidae</taxon>
        <taxon>Rhipicephalinae</taxon>
        <taxon>Dermacentor</taxon>
    </lineage>
</organism>